<dbReference type="AlphaFoldDB" id="A0A443RYK2"/>
<evidence type="ECO:0000259" key="16">
    <source>
        <dbReference type="PROSITE" id="PS51084"/>
    </source>
</evidence>
<comment type="function">
    <text evidence="8">Cleaves A-5'-PPP-5'A to yield AMP and ADP.</text>
</comment>
<sequence>MFTDKSTAELKMENKQLIAVCQMNSKENKDENFNVCKSMITRAANIGCKMVFLPECFDMICDSKKKTLENIEPIDGPLITKYRQLAKESCVWLSLGGLHEKGPKSETGKASNAHIVINSDGNIASVYRKAHLFNLDIPGVVRLVESEFSVSGDAVIEPVQTPVGKVGLGICYDVRFPEFAISMAKAGADILTYPSSFTVPTGSAHWETLLRTRAIENQCYVVAAAQYGTHNPKRSSFGHAMVIDPWGAIIAQCGEKTDFAIAEIDMEFLKNVRMKLPVWTDRRPELYGHILAASTPPFSEDKKTFNFGDVQIHDYQLFYKTTSTFAFVNHRPVLPGHVLVAPLRNTARRLSDLTTAEITDLFLCVQKVQKAVETEYGANSSTIAIQDGIDAGQSIFHLHVHIIPRKKGDFSGNIDQIYSELQKHD</sequence>
<dbReference type="SUPFAM" id="SSF54197">
    <property type="entry name" value="HIT-like"/>
    <property type="match status" value="1"/>
</dbReference>
<dbReference type="FunFam" id="3.30.428.10:FF:000011">
    <property type="entry name" value="Fragile histidine triad"/>
    <property type="match status" value="1"/>
</dbReference>
<dbReference type="FunFam" id="3.60.110.10:FF:000005">
    <property type="entry name" value="nitrilase homolog 1 isoform X1"/>
    <property type="match status" value="1"/>
</dbReference>
<evidence type="ECO:0000313" key="17">
    <source>
        <dbReference type="EMBL" id="RWS20304.1"/>
    </source>
</evidence>
<evidence type="ECO:0000256" key="4">
    <source>
        <dbReference type="ARBA" id="ARBA00022741"/>
    </source>
</evidence>
<feature type="short sequence motif" description="Histidine triad motif" evidence="14">
    <location>
        <begin position="397"/>
        <end position="401"/>
    </location>
</feature>
<comment type="cofactor">
    <cofactor evidence="1">
        <name>Mn(2+)</name>
        <dbReference type="ChEBI" id="CHEBI:29035"/>
    </cofactor>
</comment>
<dbReference type="SUPFAM" id="SSF56317">
    <property type="entry name" value="Carbon-nitrogen hydrolase"/>
    <property type="match status" value="1"/>
</dbReference>
<dbReference type="InterPro" id="IPR011146">
    <property type="entry name" value="HIT-like"/>
</dbReference>
<dbReference type="InterPro" id="IPR019808">
    <property type="entry name" value="Histidine_triad_CS"/>
</dbReference>
<dbReference type="OrthoDB" id="680339at2759"/>
<feature type="binding site" evidence="12">
    <location>
        <position position="386"/>
    </location>
    <ligand>
        <name>substrate</name>
    </ligand>
</feature>
<dbReference type="PANTHER" id="PTHR23088">
    <property type="entry name" value="NITRILASE-RELATED"/>
    <property type="match status" value="1"/>
</dbReference>
<evidence type="ECO:0000256" key="13">
    <source>
        <dbReference type="PIRSR" id="PIRSR639383-3"/>
    </source>
</evidence>
<organism evidence="17 18">
    <name type="scientific">Leptotrombidium deliense</name>
    <dbReference type="NCBI Taxonomy" id="299467"/>
    <lineage>
        <taxon>Eukaryota</taxon>
        <taxon>Metazoa</taxon>
        <taxon>Ecdysozoa</taxon>
        <taxon>Arthropoda</taxon>
        <taxon>Chelicerata</taxon>
        <taxon>Arachnida</taxon>
        <taxon>Acari</taxon>
        <taxon>Acariformes</taxon>
        <taxon>Trombidiformes</taxon>
        <taxon>Prostigmata</taxon>
        <taxon>Anystina</taxon>
        <taxon>Parasitengona</taxon>
        <taxon>Trombiculoidea</taxon>
        <taxon>Trombiculidae</taxon>
        <taxon>Leptotrombidium</taxon>
    </lineage>
</organism>
<feature type="binding site" evidence="12">
    <location>
        <position position="401"/>
    </location>
    <ligand>
        <name>substrate</name>
    </ligand>
</feature>
<evidence type="ECO:0000256" key="2">
    <source>
        <dbReference type="ARBA" id="ARBA00011881"/>
    </source>
</evidence>
<evidence type="ECO:0000313" key="18">
    <source>
        <dbReference type="Proteomes" id="UP000288716"/>
    </source>
</evidence>
<dbReference type="Pfam" id="PF00795">
    <property type="entry name" value="CN_hydrolase"/>
    <property type="match status" value="1"/>
</dbReference>
<evidence type="ECO:0000256" key="14">
    <source>
        <dbReference type="PROSITE-ProRule" id="PRU00464"/>
    </source>
</evidence>
<dbReference type="InterPro" id="IPR039383">
    <property type="entry name" value="FHIT"/>
</dbReference>
<evidence type="ECO:0000256" key="8">
    <source>
        <dbReference type="ARBA" id="ARBA00057461"/>
    </source>
</evidence>
<feature type="binding site" evidence="12">
    <location>
        <position position="329"/>
    </location>
    <ligand>
        <name>substrate</name>
    </ligand>
</feature>
<dbReference type="CDD" id="cd07572">
    <property type="entry name" value="nit"/>
    <property type="match status" value="1"/>
</dbReference>
<comment type="subunit">
    <text evidence="2">Homotetramer.</text>
</comment>
<dbReference type="EMBL" id="NCKV01018438">
    <property type="protein sequence ID" value="RWS20304.1"/>
    <property type="molecule type" value="Genomic_DNA"/>
</dbReference>
<dbReference type="VEuPathDB" id="VectorBase:LDEU011736"/>
<dbReference type="Gene3D" id="3.60.110.10">
    <property type="entry name" value="Carbon-nitrogen hydrolase"/>
    <property type="match status" value="1"/>
</dbReference>
<accession>A0A443RYK2</accession>
<dbReference type="GO" id="GO:0000166">
    <property type="term" value="F:nucleotide binding"/>
    <property type="evidence" value="ECO:0007669"/>
    <property type="project" value="UniProtKB-KW"/>
</dbReference>
<keyword evidence="5" id="KW-0378">Hydrolase</keyword>
<dbReference type="InterPro" id="IPR036265">
    <property type="entry name" value="HIT-like_sf"/>
</dbReference>
<reference evidence="17 18" key="1">
    <citation type="journal article" date="2018" name="Gigascience">
        <title>Genomes of trombidid mites reveal novel predicted allergens and laterally-transferred genes associated with secondary metabolism.</title>
        <authorList>
            <person name="Dong X."/>
            <person name="Chaisiri K."/>
            <person name="Xia D."/>
            <person name="Armstrong S.D."/>
            <person name="Fang Y."/>
            <person name="Donnelly M.J."/>
            <person name="Kadowaki T."/>
            <person name="McGarry J.W."/>
            <person name="Darby A.C."/>
            <person name="Makepeace B.L."/>
        </authorList>
    </citation>
    <scope>NUCLEOTIDE SEQUENCE [LARGE SCALE GENOMIC DNA]</scope>
    <source>
        <strain evidence="17">UoL-UT</strain>
    </source>
</reference>
<feature type="active site" description="Tele-AMP-histidine intermediate" evidence="11">
    <location>
        <position position="399"/>
    </location>
</feature>
<dbReference type="InterPro" id="IPR045254">
    <property type="entry name" value="Nit1/2_C-N_Hydrolase"/>
</dbReference>
<evidence type="ECO:0000256" key="5">
    <source>
        <dbReference type="ARBA" id="ARBA00022801"/>
    </source>
</evidence>
<dbReference type="InterPro" id="IPR036526">
    <property type="entry name" value="C-N_Hydrolase_sf"/>
</dbReference>
<gene>
    <name evidence="17" type="ORF">B4U80_03938</name>
</gene>
<comment type="similarity">
    <text evidence="9">In the N-terminal section; belongs to the UPF0012 family.</text>
</comment>
<evidence type="ECO:0000256" key="7">
    <source>
        <dbReference type="ARBA" id="ARBA00047780"/>
    </source>
</evidence>
<feature type="non-terminal residue" evidence="17">
    <location>
        <position position="425"/>
    </location>
</feature>
<keyword evidence="4" id="KW-0547">Nucleotide-binding</keyword>
<dbReference type="PROSITE" id="PS00892">
    <property type="entry name" value="HIT_1"/>
    <property type="match status" value="1"/>
</dbReference>
<dbReference type="PROSITE" id="PS51084">
    <property type="entry name" value="HIT_2"/>
    <property type="match status" value="1"/>
</dbReference>
<evidence type="ECO:0000256" key="11">
    <source>
        <dbReference type="PIRSR" id="PIRSR639383-1"/>
    </source>
</evidence>
<name>A0A443RYK2_9ACAR</name>
<evidence type="ECO:0000256" key="6">
    <source>
        <dbReference type="ARBA" id="ARBA00023268"/>
    </source>
</evidence>
<dbReference type="STRING" id="299467.A0A443RYK2"/>
<dbReference type="PROSITE" id="PS01227">
    <property type="entry name" value="UPF0012"/>
    <property type="match status" value="1"/>
</dbReference>
<dbReference type="PANTHER" id="PTHR23088:SF27">
    <property type="entry name" value="DEAMINATED GLUTATHIONE AMIDASE"/>
    <property type="match status" value="1"/>
</dbReference>
<dbReference type="GO" id="GO:0016811">
    <property type="term" value="F:hydrolase activity, acting on carbon-nitrogen (but not peptide) bonds, in linear amides"/>
    <property type="evidence" value="ECO:0007669"/>
    <property type="project" value="InterPro"/>
</dbReference>
<dbReference type="CDD" id="cd01275">
    <property type="entry name" value="FHIT"/>
    <property type="match status" value="1"/>
</dbReference>
<comment type="catalytic activity">
    <reaction evidence="7">
        <text>P(1),P(3)-bis(5'-adenosyl) triphosphate + H2O = AMP + ADP + 2 H(+)</text>
        <dbReference type="Rhea" id="RHEA:13893"/>
        <dbReference type="ChEBI" id="CHEBI:15377"/>
        <dbReference type="ChEBI" id="CHEBI:15378"/>
        <dbReference type="ChEBI" id="CHEBI:58529"/>
        <dbReference type="ChEBI" id="CHEBI:456215"/>
        <dbReference type="ChEBI" id="CHEBI:456216"/>
        <dbReference type="EC" id="3.6.1.29"/>
    </reaction>
</comment>
<dbReference type="Proteomes" id="UP000288716">
    <property type="component" value="Unassembled WGS sequence"/>
</dbReference>
<evidence type="ECO:0000256" key="9">
    <source>
        <dbReference type="ARBA" id="ARBA00061127"/>
    </source>
</evidence>
<dbReference type="InterPro" id="IPR001110">
    <property type="entry name" value="UPF0012_CS"/>
</dbReference>
<feature type="domain" description="HIT" evidence="16">
    <location>
        <begin position="303"/>
        <end position="412"/>
    </location>
</feature>
<dbReference type="Gene3D" id="3.30.428.10">
    <property type="entry name" value="HIT-like"/>
    <property type="match status" value="1"/>
</dbReference>
<keyword evidence="18" id="KW-1185">Reference proteome</keyword>
<feature type="domain" description="CN hydrolase" evidence="15">
    <location>
        <begin position="15"/>
        <end position="266"/>
    </location>
</feature>
<keyword evidence="6" id="KW-0511">Multifunctional enzyme</keyword>
<dbReference type="EC" id="3.6.1.29" evidence="3"/>
<evidence type="ECO:0000256" key="12">
    <source>
        <dbReference type="PIRSR" id="PIRSR639383-2"/>
    </source>
</evidence>
<evidence type="ECO:0000259" key="15">
    <source>
        <dbReference type="PROSITE" id="PS50263"/>
    </source>
</evidence>
<evidence type="ECO:0000256" key="1">
    <source>
        <dbReference type="ARBA" id="ARBA00001936"/>
    </source>
</evidence>
<proteinExistence type="inferred from homology"/>
<dbReference type="InterPro" id="IPR003010">
    <property type="entry name" value="C-N_Hydrolase"/>
</dbReference>
<dbReference type="PROSITE" id="PS50263">
    <property type="entry name" value="CN_HYDROLASE"/>
    <property type="match status" value="1"/>
</dbReference>
<dbReference type="GO" id="GO:0006139">
    <property type="term" value="P:nucleobase-containing compound metabolic process"/>
    <property type="evidence" value="ECO:0007669"/>
    <property type="project" value="TreeGrafter"/>
</dbReference>
<feature type="site" description="Important for induction of apoptosis" evidence="13">
    <location>
        <position position="418"/>
    </location>
</feature>
<dbReference type="Pfam" id="PF01230">
    <property type="entry name" value="HIT"/>
    <property type="match status" value="1"/>
</dbReference>
<evidence type="ECO:0000256" key="10">
    <source>
        <dbReference type="ARBA" id="ARBA00069577"/>
    </source>
</evidence>
<comment type="caution">
    <text evidence="17">The sequence shown here is derived from an EMBL/GenBank/DDBJ whole genome shotgun (WGS) entry which is preliminary data.</text>
</comment>
<evidence type="ECO:0000256" key="3">
    <source>
        <dbReference type="ARBA" id="ARBA00012377"/>
    </source>
</evidence>
<dbReference type="GO" id="GO:0047710">
    <property type="term" value="F:bis(5'-adenosyl)-triphosphatase activity"/>
    <property type="evidence" value="ECO:0007669"/>
    <property type="project" value="UniProtKB-EC"/>
</dbReference>
<protein>
    <recommendedName>
        <fullName evidence="10">Nitrilase and fragile histidine triad fusion protein NitFhit</fullName>
        <ecNumber evidence="3">3.6.1.29</ecNumber>
    </recommendedName>
</protein>